<sequence>MNKIILASVALLGLAGVAGAQEVPAFYGVNPYGQTVDASQQTAHSATIIRDQSNSTVPGADGFQINLNQNYSGK</sequence>
<dbReference type="EMBL" id="FXBL01000004">
    <property type="protein sequence ID" value="SMH51340.1"/>
    <property type="molecule type" value="Genomic_DNA"/>
</dbReference>
<gene>
    <name evidence="2" type="ORF">SAMN02982922_4398</name>
</gene>
<evidence type="ECO:0000313" key="3">
    <source>
        <dbReference type="Proteomes" id="UP000193083"/>
    </source>
</evidence>
<accession>A0A1X7PIY7</accession>
<dbReference type="RefSeq" id="WP_085466093.1">
    <property type="nucleotide sequence ID" value="NZ_FXBL01000004.1"/>
</dbReference>
<dbReference type="AlphaFoldDB" id="A0A1X7PIY7"/>
<name>A0A1X7PIY7_9HYPH</name>
<evidence type="ECO:0008006" key="4">
    <source>
        <dbReference type="Google" id="ProtNLM"/>
    </source>
</evidence>
<organism evidence="2 3">
    <name type="scientific">Mesorhizobium australicum</name>
    <dbReference type="NCBI Taxonomy" id="536018"/>
    <lineage>
        <taxon>Bacteria</taxon>
        <taxon>Pseudomonadati</taxon>
        <taxon>Pseudomonadota</taxon>
        <taxon>Alphaproteobacteria</taxon>
        <taxon>Hyphomicrobiales</taxon>
        <taxon>Phyllobacteriaceae</taxon>
        <taxon>Mesorhizobium</taxon>
    </lineage>
</organism>
<evidence type="ECO:0000256" key="1">
    <source>
        <dbReference type="SAM" id="SignalP"/>
    </source>
</evidence>
<feature type="signal peptide" evidence="1">
    <location>
        <begin position="1"/>
        <end position="20"/>
    </location>
</feature>
<feature type="chain" id="PRO_5010877243" description="Curlin associated repeat-containing protein" evidence="1">
    <location>
        <begin position="21"/>
        <end position="74"/>
    </location>
</feature>
<protein>
    <recommendedName>
        <fullName evidence="4">Curlin associated repeat-containing protein</fullName>
    </recommendedName>
</protein>
<reference evidence="2 3" key="1">
    <citation type="submission" date="2017-04" db="EMBL/GenBank/DDBJ databases">
        <authorList>
            <person name="Afonso C.L."/>
            <person name="Miller P.J."/>
            <person name="Scott M.A."/>
            <person name="Spackman E."/>
            <person name="Goraichik I."/>
            <person name="Dimitrov K.M."/>
            <person name="Suarez D.L."/>
            <person name="Swayne D.E."/>
        </authorList>
    </citation>
    <scope>NUCLEOTIDE SEQUENCE [LARGE SCALE GENOMIC DNA]</scope>
    <source>
        <strain evidence="2 3">B5P</strain>
    </source>
</reference>
<keyword evidence="3" id="KW-1185">Reference proteome</keyword>
<evidence type="ECO:0000313" key="2">
    <source>
        <dbReference type="EMBL" id="SMH51340.1"/>
    </source>
</evidence>
<proteinExistence type="predicted"/>
<dbReference type="Proteomes" id="UP000193083">
    <property type="component" value="Unassembled WGS sequence"/>
</dbReference>
<keyword evidence="1" id="KW-0732">Signal</keyword>